<proteinExistence type="predicted"/>
<dbReference type="EMBL" id="UINC01001486">
    <property type="protein sequence ID" value="SUZ81994.1"/>
    <property type="molecule type" value="Genomic_DNA"/>
</dbReference>
<sequence length="251" mass="27767">MNPVDLAIRPTPSSQRVYDAVDSIPDNSNVLISFDYGPSTRPEIHPMTLGIMRHLLSQDRGHKIYITCLWPDGLYMAKDALKIINEEYDLVEHEDYVLLGFRPGNEAIVKGLASDLRKVFTVDAAQTPISEIPMMEGINNLNDFQFMFTGSAGYPGTFEWVQYGADPTGVPLSSGTTSIQVNEVMPYVQSGQLKGILAGMPGAAEYEKLIDTPGIAIQGMAAQSYGHVVIVLFIILGNLAYFITERRERKY</sequence>
<accession>A0A381QSP4</accession>
<keyword evidence="1" id="KW-1133">Transmembrane helix</keyword>
<name>A0A381QSP4_9ZZZZ</name>
<evidence type="ECO:0000256" key="1">
    <source>
        <dbReference type="SAM" id="Phobius"/>
    </source>
</evidence>
<feature type="transmembrane region" description="Helical" evidence="1">
    <location>
        <begin position="225"/>
        <end position="244"/>
    </location>
</feature>
<evidence type="ECO:0000313" key="2">
    <source>
        <dbReference type="EMBL" id="SUZ81994.1"/>
    </source>
</evidence>
<reference evidence="2" key="1">
    <citation type="submission" date="2018-05" db="EMBL/GenBank/DDBJ databases">
        <authorList>
            <person name="Lanie J.A."/>
            <person name="Ng W.-L."/>
            <person name="Kazmierczak K.M."/>
            <person name="Andrzejewski T.M."/>
            <person name="Davidsen T.M."/>
            <person name="Wayne K.J."/>
            <person name="Tettelin H."/>
            <person name="Glass J.I."/>
            <person name="Rusch D."/>
            <person name="Podicherti R."/>
            <person name="Tsui H.-C.T."/>
            <person name="Winkler M.E."/>
        </authorList>
    </citation>
    <scope>NUCLEOTIDE SEQUENCE</scope>
</reference>
<keyword evidence="1" id="KW-0812">Transmembrane</keyword>
<keyword evidence="1" id="KW-0472">Membrane</keyword>
<dbReference type="AlphaFoldDB" id="A0A381QSP4"/>
<gene>
    <name evidence="2" type="ORF">METZ01_LOCUS34848</name>
</gene>
<protein>
    <submittedName>
        <fullName evidence="2">Uncharacterized protein</fullName>
    </submittedName>
</protein>
<organism evidence="2">
    <name type="scientific">marine metagenome</name>
    <dbReference type="NCBI Taxonomy" id="408172"/>
    <lineage>
        <taxon>unclassified sequences</taxon>
        <taxon>metagenomes</taxon>
        <taxon>ecological metagenomes</taxon>
    </lineage>
</organism>